<organism evidence="2 3">
    <name type="scientific">Neiella holothuriorum</name>
    <dbReference type="NCBI Taxonomy" id="2870530"/>
    <lineage>
        <taxon>Bacteria</taxon>
        <taxon>Pseudomonadati</taxon>
        <taxon>Pseudomonadota</taxon>
        <taxon>Gammaproteobacteria</taxon>
        <taxon>Alteromonadales</taxon>
        <taxon>Echinimonadaceae</taxon>
        <taxon>Neiella</taxon>
    </lineage>
</organism>
<dbReference type="RefSeq" id="WP_220102918.1">
    <property type="nucleotide sequence ID" value="NZ_JAHZSS010000003.1"/>
</dbReference>
<proteinExistence type="predicted"/>
<sequence length="91" mass="10051">MASETKAFRYESLEDQDSIADLLKALTSGIKSGKLSFSDDNGELSMTPHGLINFKLTANKEEGRNRVNLRVTWHDADDQPNAGGKLKIKSK</sequence>
<dbReference type="Pfam" id="PF20068">
    <property type="entry name" value="Amphi-Trp"/>
    <property type="match status" value="1"/>
</dbReference>
<protein>
    <submittedName>
        <fullName evidence="2">Amphi-Trp domain-containing protein</fullName>
    </submittedName>
</protein>
<keyword evidence="3" id="KW-1185">Reference proteome</keyword>
<dbReference type="Proteomes" id="UP001166251">
    <property type="component" value="Unassembled WGS sequence"/>
</dbReference>
<accession>A0ABS7ED23</accession>
<feature type="domain" description="Amphi-Trp" evidence="1">
    <location>
        <begin position="1"/>
        <end position="88"/>
    </location>
</feature>
<dbReference type="NCBIfam" id="TIGR04354">
    <property type="entry name" value="amphi-Trp"/>
    <property type="match status" value="1"/>
</dbReference>
<reference evidence="2" key="1">
    <citation type="submission" date="2021-07" db="EMBL/GenBank/DDBJ databases">
        <title>Neiella marina sp. nov., isolated from the intestinal content of sea cucumber Apostichopus japonicus.</title>
        <authorList>
            <person name="Bai X."/>
        </authorList>
    </citation>
    <scope>NUCLEOTIDE SEQUENCE</scope>
    <source>
        <strain evidence="2">126</strain>
    </source>
</reference>
<evidence type="ECO:0000313" key="3">
    <source>
        <dbReference type="Proteomes" id="UP001166251"/>
    </source>
</evidence>
<gene>
    <name evidence="2" type="ORF">K0504_04245</name>
</gene>
<name>A0ABS7ED23_9GAMM</name>
<evidence type="ECO:0000313" key="2">
    <source>
        <dbReference type="EMBL" id="MBW8190239.1"/>
    </source>
</evidence>
<evidence type="ECO:0000259" key="1">
    <source>
        <dbReference type="Pfam" id="PF20068"/>
    </source>
</evidence>
<comment type="caution">
    <text evidence="2">The sequence shown here is derived from an EMBL/GenBank/DDBJ whole genome shotgun (WGS) entry which is preliminary data.</text>
</comment>
<dbReference type="InterPro" id="IPR027598">
    <property type="entry name" value="Amphi-Trp_dom"/>
</dbReference>
<dbReference type="EMBL" id="JAHZSS010000003">
    <property type="protein sequence ID" value="MBW8190239.1"/>
    <property type="molecule type" value="Genomic_DNA"/>
</dbReference>